<dbReference type="InterPro" id="IPR020635">
    <property type="entry name" value="Tyr_kinase_cat_dom"/>
</dbReference>
<evidence type="ECO:0000256" key="13">
    <source>
        <dbReference type="SAM" id="MobiDB-lite"/>
    </source>
</evidence>
<feature type="signal peptide" evidence="15">
    <location>
        <begin position="1"/>
        <end position="22"/>
    </location>
</feature>
<dbReference type="InterPro" id="IPR036179">
    <property type="entry name" value="Ig-like_dom_sf"/>
</dbReference>
<comment type="caution">
    <text evidence="18">The sequence shown here is derived from an EMBL/GenBank/DDBJ whole genome shotgun (WGS) entry which is preliminary data.</text>
</comment>
<dbReference type="Pfam" id="PF13927">
    <property type="entry name" value="Ig_3"/>
    <property type="match status" value="1"/>
</dbReference>
<dbReference type="SUPFAM" id="SSF48726">
    <property type="entry name" value="Immunoglobulin"/>
    <property type="match status" value="2"/>
</dbReference>
<dbReference type="PROSITE" id="PS50835">
    <property type="entry name" value="IG_LIKE"/>
    <property type="match status" value="2"/>
</dbReference>
<dbReference type="GO" id="GO:0043235">
    <property type="term" value="C:receptor complex"/>
    <property type="evidence" value="ECO:0007669"/>
    <property type="project" value="TreeGrafter"/>
</dbReference>
<dbReference type="Pfam" id="PF07714">
    <property type="entry name" value="PK_Tyr_Ser-Thr"/>
    <property type="match status" value="1"/>
</dbReference>
<keyword evidence="2 14" id="KW-0812">Transmembrane</keyword>
<organism evidence="18 19">
    <name type="scientific">Paralvinella palmiformis</name>
    <dbReference type="NCBI Taxonomy" id="53620"/>
    <lineage>
        <taxon>Eukaryota</taxon>
        <taxon>Metazoa</taxon>
        <taxon>Spiralia</taxon>
        <taxon>Lophotrochozoa</taxon>
        <taxon>Annelida</taxon>
        <taxon>Polychaeta</taxon>
        <taxon>Sedentaria</taxon>
        <taxon>Canalipalpata</taxon>
        <taxon>Terebellida</taxon>
        <taxon>Terebelliformia</taxon>
        <taxon>Alvinellidae</taxon>
        <taxon>Paralvinella</taxon>
    </lineage>
</organism>
<dbReference type="InterPro" id="IPR001245">
    <property type="entry name" value="Ser-Thr/Tyr_kinase_cat_dom"/>
</dbReference>
<evidence type="ECO:0000256" key="7">
    <source>
        <dbReference type="ARBA" id="ARBA00022989"/>
    </source>
</evidence>
<protein>
    <recommendedName>
        <fullName evidence="20">Receptor protein-tyrosine kinase</fullName>
    </recommendedName>
</protein>
<dbReference type="FunFam" id="1.10.510.10:FF:000462">
    <property type="entry name" value="Receptor tyrosine kinase"/>
    <property type="match status" value="1"/>
</dbReference>
<evidence type="ECO:0000256" key="15">
    <source>
        <dbReference type="SAM" id="SignalP"/>
    </source>
</evidence>
<evidence type="ECO:0000256" key="2">
    <source>
        <dbReference type="ARBA" id="ARBA00022692"/>
    </source>
</evidence>
<dbReference type="InterPro" id="IPR050122">
    <property type="entry name" value="RTK"/>
</dbReference>
<dbReference type="SMART" id="SM00219">
    <property type="entry name" value="TyrKc"/>
    <property type="match status" value="1"/>
</dbReference>
<dbReference type="SMART" id="SM00409">
    <property type="entry name" value="IG"/>
    <property type="match status" value="2"/>
</dbReference>
<dbReference type="InterPro" id="IPR008266">
    <property type="entry name" value="Tyr_kinase_AS"/>
</dbReference>
<dbReference type="EMBL" id="JAODUP010000795">
    <property type="protein sequence ID" value="KAK2143972.1"/>
    <property type="molecule type" value="Genomic_DNA"/>
</dbReference>
<dbReference type="GO" id="GO:0004714">
    <property type="term" value="F:transmembrane receptor protein tyrosine kinase activity"/>
    <property type="evidence" value="ECO:0007669"/>
    <property type="project" value="TreeGrafter"/>
</dbReference>
<dbReference type="Gene3D" id="1.10.510.10">
    <property type="entry name" value="Transferase(Phosphotransferase) domain 1"/>
    <property type="match status" value="1"/>
</dbReference>
<feature type="domain" description="Ig-like" evidence="17">
    <location>
        <begin position="34"/>
        <end position="125"/>
    </location>
</feature>
<feature type="chain" id="PRO_5041935253" description="Receptor protein-tyrosine kinase" evidence="15">
    <location>
        <begin position="23"/>
        <end position="838"/>
    </location>
</feature>
<dbReference type="GO" id="GO:0005886">
    <property type="term" value="C:plasma membrane"/>
    <property type="evidence" value="ECO:0007669"/>
    <property type="project" value="TreeGrafter"/>
</dbReference>
<keyword evidence="11" id="KW-0325">Glycoprotein</keyword>
<sequence length="838" mass="95389">MAPTCLVCTVAVIVIWLSLVAGDNERCTDKRSAPTFVRKQEHLESYTNAENDKIRRRCRAVGYPDPTVTWYKDGKPLQETSRITLKKASLSIVGLIYSDEGTYKCIVSNECGSIEWSFTQQVVVNEIGGKVPPLLLQEVRNLTVYEGEDAKFQCLFYTNDPPTIWWLFYGQSNGTVEPDTLDIDYDNPQTYIVHNVQLNDSGMYECVLRNKYGISGRQQWLVVEPAPDTPSPLTYALPVVTPNGRSKTFISLIVAVVLIVVLLIAVILTFLICQRRRRHAEFNKPRETVLNPIYPFIPPAEMNIPYDPRWEFPRSKRYLLTRSDATQSELNTLIQEMNTMKSIGCHINIINFLGCCTQDGPLFMLVEYAEHGNLRDFLRRQKPQDLHDHTSDGYERPQDLNMERTITPLTTKDLVSFAYQIARGMEYLSSKKIIHRDLAARNILVADNYILKIADFGLTKELQECEYYTKQTETPLPIKWMALECLRDKKFTTKSDVWSYGILLWEIFTFGGNPYPSVNVLSHDRFYEWLEKGNRMDKPRHAPDEMYALMLKSWKPLASDRPTFSALVSQLDQMLSQSTSKVYLNLDMDLNYITPLHERDEEDDNDIDDLEDSVFRAGHGQSNLLIGTKNSRRSDSQYSSLASSQDQSLISNGSAKGDCCTSHTSYNSLLHSLSHSSYSSLSDGSIEHIKGKLIDGYDISRISLPMTVEMLPNHSSTWSRSADDVAKIRSPLLSSCYYRSDGHVDDVSESDGDEFESEQPMMTQNGDARRNICRNKAQTEHWSHSADSMIFVSDDDGDDDDGDDHHDNSCDRNDDKSKAQPCLIIYSSDKVECVESFV</sequence>
<dbReference type="InterPro" id="IPR013098">
    <property type="entry name" value="Ig_I-set"/>
</dbReference>
<reference evidence="18" key="1">
    <citation type="journal article" date="2023" name="Mol. Biol. Evol.">
        <title>Third-Generation Sequencing Reveals the Adaptive Role of the Epigenome in Three Deep-Sea Polychaetes.</title>
        <authorList>
            <person name="Perez M."/>
            <person name="Aroh O."/>
            <person name="Sun Y."/>
            <person name="Lan Y."/>
            <person name="Juniper S.K."/>
            <person name="Young C.R."/>
            <person name="Angers B."/>
            <person name="Qian P.Y."/>
        </authorList>
    </citation>
    <scope>NUCLEOTIDE SEQUENCE</scope>
    <source>
        <strain evidence="18">P08H-3</strain>
    </source>
</reference>
<evidence type="ECO:0000256" key="10">
    <source>
        <dbReference type="ARBA" id="ARBA00023170"/>
    </source>
</evidence>
<keyword evidence="10" id="KW-0675">Receptor</keyword>
<evidence type="ECO:0000256" key="4">
    <source>
        <dbReference type="ARBA" id="ARBA00022737"/>
    </source>
</evidence>
<evidence type="ECO:0000256" key="6">
    <source>
        <dbReference type="ARBA" id="ARBA00022840"/>
    </source>
</evidence>
<evidence type="ECO:0000313" key="19">
    <source>
        <dbReference type="Proteomes" id="UP001208570"/>
    </source>
</evidence>
<keyword evidence="19" id="KW-1185">Reference proteome</keyword>
<evidence type="ECO:0000259" key="16">
    <source>
        <dbReference type="PROSITE" id="PS50011"/>
    </source>
</evidence>
<comment type="subcellular location">
    <subcellularLocation>
        <location evidence="1">Membrane</location>
        <topology evidence="1">Single-pass membrane protein</topology>
    </subcellularLocation>
</comment>
<feature type="compositionally biased region" description="Acidic residues" evidence="13">
    <location>
        <begin position="793"/>
        <end position="802"/>
    </location>
</feature>
<evidence type="ECO:0000256" key="5">
    <source>
        <dbReference type="ARBA" id="ARBA00022741"/>
    </source>
</evidence>
<dbReference type="Proteomes" id="UP001208570">
    <property type="component" value="Unassembled WGS sequence"/>
</dbReference>
<evidence type="ECO:0000256" key="9">
    <source>
        <dbReference type="ARBA" id="ARBA00023157"/>
    </source>
</evidence>
<evidence type="ECO:0000256" key="3">
    <source>
        <dbReference type="ARBA" id="ARBA00022729"/>
    </source>
</evidence>
<dbReference type="InterPro" id="IPR013783">
    <property type="entry name" value="Ig-like_fold"/>
</dbReference>
<feature type="region of interest" description="Disordered" evidence="13">
    <location>
        <begin position="779"/>
        <end position="816"/>
    </location>
</feature>
<dbReference type="PROSITE" id="PS00109">
    <property type="entry name" value="PROTEIN_KINASE_TYR"/>
    <property type="match status" value="1"/>
</dbReference>
<dbReference type="PRINTS" id="PR00109">
    <property type="entry name" value="TYRKINASE"/>
</dbReference>
<feature type="domain" description="Protein kinase" evidence="16">
    <location>
        <begin position="193"/>
        <end position="575"/>
    </location>
</feature>
<dbReference type="SMART" id="SM00408">
    <property type="entry name" value="IGc2"/>
    <property type="match status" value="2"/>
</dbReference>
<evidence type="ECO:0000256" key="11">
    <source>
        <dbReference type="ARBA" id="ARBA00023180"/>
    </source>
</evidence>
<dbReference type="Gene3D" id="3.30.200.20">
    <property type="entry name" value="Phosphorylase Kinase, domain 1"/>
    <property type="match status" value="1"/>
</dbReference>
<evidence type="ECO:0000259" key="17">
    <source>
        <dbReference type="PROSITE" id="PS50835"/>
    </source>
</evidence>
<evidence type="ECO:0000256" key="8">
    <source>
        <dbReference type="ARBA" id="ARBA00023136"/>
    </source>
</evidence>
<feature type="transmembrane region" description="Helical" evidence="14">
    <location>
        <begin position="249"/>
        <end position="273"/>
    </location>
</feature>
<keyword evidence="9" id="KW-1015">Disulfide bond</keyword>
<keyword evidence="6" id="KW-0067">ATP-binding</keyword>
<accession>A0AAD9J0T0</accession>
<dbReference type="GO" id="GO:0007169">
    <property type="term" value="P:cell surface receptor protein tyrosine kinase signaling pathway"/>
    <property type="evidence" value="ECO:0007669"/>
    <property type="project" value="TreeGrafter"/>
</dbReference>
<dbReference type="PANTHER" id="PTHR24416">
    <property type="entry name" value="TYROSINE-PROTEIN KINASE RECEPTOR"/>
    <property type="match status" value="1"/>
</dbReference>
<evidence type="ECO:0000256" key="12">
    <source>
        <dbReference type="ARBA" id="ARBA00023319"/>
    </source>
</evidence>
<evidence type="ECO:0000256" key="14">
    <source>
        <dbReference type="SAM" id="Phobius"/>
    </source>
</evidence>
<dbReference type="InterPro" id="IPR003598">
    <property type="entry name" value="Ig_sub2"/>
</dbReference>
<feature type="domain" description="Ig-like" evidence="17">
    <location>
        <begin position="132"/>
        <end position="224"/>
    </location>
</feature>
<dbReference type="InterPro" id="IPR011009">
    <property type="entry name" value="Kinase-like_dom_sf"/>
</dbReference>
<dbReference type="GO" id="GO:0005524">
    <property type="term" value="F:ATP binding"/>
    <property type="evidence" value="ECO:0007669"/>
    <property type="project" value="UniProtKB-KW"/>
</dbReference>
<dbReference type="Pfam" id="PF07679">
    <property type="entry name" value="I-set"/>
    <property type="match status" value="1"/>
</dbReference>
<dbReference type="FunFam" id="2.60.40.10:FF:000016">
    <property type="entry name" value="Fibroblast growth factor receptor"/>
    <property type="match status" value="1"/>
</dbReference>
<keyword evidence="5" id="KW-0547">Nucleotide-binding</keyword>
<keyword evidence="8 14" id="KW-0472">Membrane</keyword>
<dbReference type="PANTHER" id="PTHR24416:SF550">
    <property type="entry name" value="FIBROBLAST GROWTH FACTOR RECEPTOR HOMOLOG 1-RELATED"/>
    <property type="match status" value="1"/>
</dbReference>
<dbReference type="InterPro" id="IPR007110">
    <property type="entry name" value="Ig-like_dom"/>
</dbReference>
<dbReference type="AlphaFoldDB" id="A0AAD9J0T0"/>
<gene>
    <name evidence="18" type="ORF">LSH36_795g00011</name>
</gene>
<dbReference type="SUPFAM" id="SSF56112">
    <property type="entry name" value="Protein kinase-like (PK-like)"/>
    <property type="match status" value="1"/>
</dbReference>
<dbReference type="InterPro" id="IPR000719">
    <property type="entry name" value="Prot_kinase_dom"/>
</dbReference>
<keyword evidence="3 15" id="KW-0732">Signal</keyword>
<evidence type="ECO:0008006" key="20">
    <source>
        <dbReference type="Google" id="ProtNLM"/>
    </source>
</evidence>
<keyword evidence="7 14" id="KW-1133">Transmembrane helix</keyword>
<name>A0AAD9J0T0_9ANNE</name>
<evidence type="ECO:0000256" key="1">
    <source>
        <dbReference type="ARBA" id="ARBA00004167"/>
    </source>
</evidence>
<dbReference type="PROSITE" id="PS50011">
    <property type="entry name" value="PROTEIN_KINASE_DOM"/>
    <property type="match status" value="1"/>
</dbReference>
<keyword evidence="12" id="KW-0393">Immunoglobulin domain</keyword>
<dbReference type="Gene3D" id="2.60.40.10">
    <property type="entry name" value="Immunoglobulins"/>
    <property type="match status" value="2"/>
</dbReference>
<evidence type="ECO:0000313" key="18">
    <source>
        <dbReference type="EMBL" id="KAK2143972.1"/>
    </source>
</evidence>
<dbReference type="InterPro" id="IPR003599">
    <property type="entry name" value="Ig_sub"/>
</dbReference>
<keyword evidence="4" id="KW-0677">Repeat</keyword>
<feature type="compositionally biased region" description="Basic and acidic residues" evidence="13">
    <location>
        <begin position="803"/>
        <end position="816"/>
    </location>
</feature>
<proteinExistence type="predicted"/>